<name>A0A7L4ZEI4_9FLAO</name>
<sequence length="562" mass="66245">MKKISIKIFPLFIKKIDNYLLLNYPVLWSSRIHKLLFLCAFVVAFMVLLIKITPLSFTSVMFNHIFINSLSVCLGVLLLVYWLYSQALFNFGANFGKMRNDHHIKITFLFLIAFFSIFSTIVIPNWYFNTSIQEKYIENQLNTNLYPKIYNYGQRLNSYPKDDIKFSRRDSFFKDFDKKINFDKRKINALNGINFNGINFDRTGYNLSHKDSTENQKPFITLTPSLINFESSNTNLELSFKQYQEYHDYISDSLVYYTTIFDLSKQKSISFYSDTYEKVLLIHETPTQIIKNNGTTIKSFTTFSYEVDGEYYDASIINYRLVCEKMLKDIKPDLLKSQKLTGKEIMRIAGVELYNYDGIQSSLYDSNLDGTTDYKLSKVHYLIYTSTQSTSYQIFEMFMYGCFIAYFLFFTTSIIKYFNLHIYLTGIFISIIIYYIFLFINYYFVYDLSDTSSEYYTFVVSILVFLVLMICIKRAKRSVKIILYQIIVYLISFLLYLLYIALTNSKKTSYIEIKEAFYIYENSLNTTLVYSYGVATLIILLIIMTILSYNLHKIYAMPKSKS</sequence>
<protein>
    <submittedName>
        <fullName evidence="2">Uncharacterized protein</fullName>
    </submittedName>
</protein>
<keyword evidence="1" id="KW-1133">Transmembrane helix</keyword>
<feature type="transmembrane region" description="Helical" evidence="1">
    <location>
        <begin position="65"/>
        <end position="85"/>
    </location>
</feature>
<reference evidence="2 3" key="1">
    <citation type="journal article" date="2013" name="Int. J. Syst. Evol. Microbiol.">
        <title>Kordia antarctica sp. nov., isolated from Antarctic seawater.</title>
        <authorList>
            <person name="Baek K."/>
            <person name="Choi A."/>
            <person name="Kang I."/>
            <person name="Lee K."/>
            <person name="Cho J.C."/>
        </authorList>
    </citation>
    <scope>NUCLEOTIDE SEQUENCE [LARGE SCALE GENOMIC DNA]</scope>
    <source>
        <strain evidence="2 3">IMCC3317</strain>
    </source>
</reference>
<accession>A0A7L4ZEI4</accession>
<proteinExistence type="predicted"/>
<feature type="transmembrane region" description="Helical" evidence="1">
    <location>
        <begin position="481"/>
        <end position="502"/>
    </location>
</feature>
<evidence type="ECO:0000256" key="1">
    <source>
        <dbReference type="SAM" id="Phobius"/>
    </source>
</evidence>
<dbReference type="Proteomes" id="UP000464657">
    <property type="component" value="Chromosome"/>
</dbReference>
<dbReference type="EMBL" id="CP019288">
    <property type="protein sequence ID" value="QHI35138.1"/>
    <property type="molecule type" value="Genomic_DNA"/>
</dbReference>
<feature type="transmembrane region" description="Helical" evidence="1">
    <location>
        <begin position="529"/>
        <end position="551"/>
    </location>
</feature>
<organism evidence="2 3">
    <name type="scientific">Kordia antarctica</name>
    <dbReference type="NCBI Taxonomy" id="1218801"/>
    <lineage>
        <taxon>Bacteria</taxon>
        <taxon>Pseudomonadati</taxon>
        <taxon>Bacteroidota</taxon>
        <taxon>Flavobacteriia</taxon>
        <taxon>Flavobacteriales</taxon>
        <taxon>Flavobacteriaceae</taxon>
        <taxon>Kordia</taxon>
    </lineage>
</organism>
<evidence type="ECO:0000313" key="2">
    <source>
        <dbReference type="EMBL" id="QHI35138.1"/>
    </source>
</evidence>
<feature type="transmembrane region" description="Helical" evidence="1">
    <location>
        <begin position="106"/>
        <end position="128"/>
    </location>
</feature>
<evidence type="ECO:0000313" key="3">
    <source>
        <dbReference type="Proteomes" id="UP000464657"/>
    </source>
</evidence>
<feature type="transmembrane region" description="Helical" evidence="1">
    <location>
        <begin position="35"/>
        <end position="53"/>
    </location>
</feature>
<gene>
    <name evidence="2" type="ORF">IMCC3317_04840</name>
</gene>
<dbReference type="AlphaFoldDB" id="A0A7L4ZEI4"/>
<keyword evidence="1" id="KW-0472">Membrane</keyword>
<keyword evidence="3" id="KW-1185">Reference proteome</keyword>
<dbReference type="KEGG" id="kan:IMCC3317_04840"/>
<feature type="transmembrane region" description="Helical" evidence="1">
    <location>
        <begin position="455"/>
        <end position="472"/>
    </location>
</feature>
<keyword evidence="1" id="KW-0812">Transmembrane</keyword>
<feature type="transmembrane region" description="Helical" evidence="1">
    <location>
        <begin position="397"/>
        <end position="415"/>
    </location>
</feature>
<feature type="transmembrane region" description="Helical" evidence="1">
    <location>
        <begin position="422"/>
        <end position="443"/>
    </location>
</feature>
<dbReference type="RefSeq" id="WP_160127903.1">
    <property type="nucleotide sequence ID" value="NZ_CP019288.1"/>
</dbReference>